<dbReference type="Proteomes" id="UP000735302">
    <property type="component" value="Unassembled WGS sequence"/>
</dbReference>
<keyword evidence="3" id="KW-1185">Reference proteome</keyword>
<dbReference type="PANTHER" id="PTHR47331:SF1">
    <property type="entry name" value="GAG-LIKE PROTEIN"/>
    <property type="match status" value="1"/>
</dbReference>
<evidence type="ECO:0000313" key="3">
    <source>
        <dbReference type="Proteomes" id="UP000735302"/>
    </source>
</evidence>
<feature type="compositionally biased region" description="Basic and acidic residues" evidence="1">
    <location>
        <begin position="185"/>
        <end position="199"/>
    </location>
</feature>
<feature type="region of interest" description="Disordered" evidence="1">
    <location>
        <begin position="66"/>
        <end position="105"/>
    </location>
</feature>
<dbReference type="EMBL" id="BLXT01005922">
    <property type="protein sequence ID" value="GFO27534.1"/>
    <property type="molecule type" value="Genomic_DNA"/>
</dbReference>
<dbReference type="PANTHER" id="PTHR47331">
    <property type="entry name" value="PHD-TYPE DOMAIN-CONTAINING PROTEIN"/>
    <property type="match status" value="1"/>
</dbReference>
<protein>
    <submittedName>
        <fullName evidence="2">Tas retrotransposon peptidase a16 family protein</fullName>
    </submittedName>
</protein>
<reference evidence="2 3" key="1">
    <citation type="journal article" date="2021" name="Elife">
        <title>Chloroplast acquisition without the gene transfer in kleptoplastic sea slugs, Plakobranchus ocellatus.</title>
        <authorList>
            <person name="Maeda T."/>
            <person name="Takahashi S."/>
            <person name="Yoshida T."/>
            <person name="Shimamura S."/>
            <person name="Takaki Y."/>
            <person name="Nagai Y."/>
            <person name="Toyoda A."/>
            <person name="Suzuki Y."/>
            <person name="Arimoto A."/>
            <person name="Ishii H."/>
            <person name="Satoh N."/>
            <person name="Nishiyama T."/>
            <person name="Hasebe M."/>
            <person name="Maruyama T."/>
            <person name="Minagawa J."/>
            <person name="Obokata J."/>
            <person name="Shigenobu S."/>
        </authorList>
    </citation>
    <scope>NUCLEOTIDE SEQUENCE [LARGE SCALE GENOMIC DNA]</scope>
</reference>
<proteinExistence type="predicted"/>
<name>A0AAV4C8Y0_9GAST</name>
<evidence type="ECO:0000313" key="2">
    <source>
        <dbReference type="EMBL" id="GFO27534.1"/>
    </source>
</evidence>
<evidence type="ECO:0000256" key="1">
    <source>
        <dbReference type="SAM" id="MobiDB-lite"/>
    </source>
</evidence>
<feature type="region of interest" description="Disordered" evidence="1">
    <location>
        <begin position="180"/>
        <end position="206"/>
    </location>
</feature>
<accession>A0AAV4C8Y0</accession>
<gene>
    <name evidence="2" type="ORF">PoB_005403900</name>
</gene>
<sequence>MHVRSLANLNVTGQNYGLVLAPIILHQLPRGVRLEWARTGEGKESDMQYLLNFLYEEIQRRERSSQLDLAADRSSTSGKSEVQKKLPKNTGSGLIASGGNTSSSSKKCGFCLQPYYSDKSPSIKGLSADQRKEKVKSMKLCFKCLSTKHSARSCQKTCFFCRGPHHSTLHRHRYQFSAGGSAQFRESRHPVQQHPRDQHQLGSSNRSPIIPWSYRAAGTHLPAPSQNPTDTHHACYSQSSVRGKSTLMQVIQTHVDGHKINILFDSGSVFSYIREDTTKKLNLPKVGYQSPRSLHLEGLCTKTSSISLLCESGFCIDVLVGLDFYHELMGRQSVHAGNGLVAQETKLGWMVSGSYPCIRSAKKNAKAALFSCSHEPSEENIRSLWELDSIGILGDNSEVPELI</sequence>
<dbReference type="AlphaFoldDB" id="A0AAV4C8Y0"/>
<comment type="caution">
    <text evidence="2">The sequence shown here is derived from an EMBL/GenBank/DDBJ whole genome shotgun (WGS) entry which is preliminary data.</text>
</comment>
<organism evidence="2 3">
    <name type="scientific">Plakobranchus ocellatus</name>
    <dbReference type="NCBI Taxonomy" id="259542"/>
    <lineage>
        <taxon>Eukaryota</taxon>
        <taxon>Metazoa</taxon>
        <taxon>Spiralia</taxon>
        <taxon>Lophotrochozoa</taxon>
        <taxon>Mollusca</taxon>
        <taxon>Gastropoda</taxon>
        <taxon>Heterobranchia</taxon>
        <taxon>Euthyneura</taxon>
        <taxon>Panpulmonata</taxon>
        <taxon>Sacoglossa</taxon>
        <taxon>Placobranchoidea</taxon>
        <taxon>Plakobranchidae</taxon>
        <taxon>Plakobranchus</taxon>
    </lineage>
</organism>